<dbReference type="RefSeq" id="WP_232379778.1">
    <property type="nucleotide sequence ID" value="NZ_JARZHI010000043.1"/>
</dbReference>
<gene>
    <name evidence="4 8" type="primary">proC</name>
    <name evidence="8" type="ORF">QHF89_33950</name>
</gene>
<feature type="domain" description="Pyrroline-5-carboxylate reductase catalytic N-terminal" evidence="6">
    <location>
        <begin position="12"/>
        <end position="107"/>
    </location>
</feature>
<dbReference type="PANTHER" id="PTHR11645">
    <property type="entry name" value="PYRROLINE-5-CARBOXYLATE REDUCTASE"/>
    <property type="match status" value="1"/>
</dbReference>
<dbReference type="InterPro" id="IPR036291">
    <property type="entry name" value="NAD(P)-bd_dom_sf"/>
</dbReference>
<protein>
    <recommendedName>
        <fullName evidence="4 5">Pyrroline-5-carboxylate reductase</fullName>
        <shortName evidence="4">P5C reductase</shortName>
        <shortName evidence="4">P5CR</shortName>
        <ecNumber evidence="4 5">1.5.1.2</ecNumber>
    </recommendedName>
    <alternativeName>
        <fullName evidence="4">PCA reductase</fullName>
    </alternativeName>
</protein>
<proteinExistence type="inferred from homology"/>
<evidence type="ECO:0000259" key="6">
    <source>
        <dbReference type="Pfam" id="PF03807"/>
    </source>
</evidence>
<keyword evidence="4" id="KW-0028">Amino-acid biosynthesis</keyword>
<dbReference type="Proteomes" id="UP001160301">
    <property type="component" value="Unassembled WGS sequence"/>
</dbReference>
<dbReference type="NCBIfam" id="TIGR00112">
    <property type="entry name" value="proC"/>
    <property type="match status" value="1"/>
</dbReference>
<evidence type="ECO:0000259" key="7">
    <source>
        <dbReference type="Pfam" id="PF14748"/>
    </source>
</evidence>
<dbReference type="Gene3D" id="3.40.50.720">
    <property type="entry name" value="NAD(P)-binding Rossmann-like Domain"/>
    <property type="match status" value="1"/>
</dbReference>
<keyword evidence="3 4" id="KW-0560">Oxidoreductase</keyword>
<name>A0ABT6P1V8_9BACT</name>
<dbReference type="Gene3D" id="1.10.3730.10">
    <property type="entry name" value="ProC C-terminal domain-like"/>
    <property type="match status" value="1"/>
</dbReference>
<evidence type="ECO:0000256" key="3">
    <source>
        <dbReference type="ARBA" id="ARBA00023002"/>
    </source>
</evidence>
<feature type="domain" description="Pyrroline-5-carboxylate reductase dimerisation" evidence="7">
    <location>
        <begin position="170"/>
        <end position="274"/>
    </location>
</feature>
<dbReference type="Pfam" id="PF14748">
    <property type="entry name" value="P5CR_dimer"/>
    <property type="match status" value="1"/>
</dbReference>
<evidence type="ECO:0000313" key="9">
    <source>
        <dbReference type="Proteomes" id="UP001160301"/>
    </source>
</evidence>
<comment type="catalytic activity">
    <reaction evidence="4">
        <text>L-proline + NADP(+) = (S)-1-pyrroline-5-carboxylate + NADPH + 2 H(+)</text>
        <dbReference type="Rhea" id="RHEA:14109"/>
        <dbReference type="ChEBI" id="CHEBI:15378"/>
        <dbReference type="ChEBI" id="CHEBI:17388"/>
        <dbReference type="ChEBI" id="CHEBI:57783"/>
        <dbReference type="ChEBI" id="CHEBI:58349"/>
        <dbReference type="ChEBI" id="CHEBI:60039"/>
        <dbReference type="EC" id="1.5.1.2"/>
    </reaction>
</comment>
<accession>A0ABT6P1V8</accession>
<dbReference type="InterPro" id="IPR000304">
    <property type="entry name" value="Pyrroline-COOH_reductase"/>
</dbReference>
<sequence>MNDLRKRMEGRRIGFVGGGSMASALIRGLLHSATVTAAQIRASDLKEQRLAELRQTYGIETTDDNEGLVRWADVVVIAVKPQIVDRILGAVAAGLNEGDVVISVAAGVPIEAIEARLPDRARVIRSMPNTAAIALAGATAIAPGSHATKDDLEVARALFEAVGRCVVLDETLIDAVTGLSGSGPAYVMLMIEALADGGVKVGLGRDTALLLAAQTVYGAAKLQLETGEHPGRLKDMVTSPGGTAIAGLHTLEAGGLRRTLIDAVEAATNRAIELGEQMAKKLRR</sequence>
<dbReference type="EMBL" id="JARZHI010000043">
    <property type="protein sequence ID" value="MDI1434553.1"/>
    <property type="molecule type" value="Genomic_DNA"/>
</dbReference>
<evidence type="ECO:0000313" key="8">
    <source>
        <dbReference type="EMBL" id="MDI1434553.1"/>
    </source>
</evidence>
<evidence type="ECO:0000256" key="1">
    <source>
        <dbReference type="ARBA" id="ARBA00005525"/>
    </source>
</evidence>
<evidence type="ECO:0000256" key="4">
    <source>
        <dbReference type="HAMAP-Rule" id="MF_01925"/>
    </source>
</evidence>
<dbReference type="SUPFAM" id="SSF48179">
    <property type="entry name" value="6-phosphogluconate dehydrogenase C-terminal domain-like"/>
    <property type="match status" value="1"/>
</dbReference>
<evidence type="ECO:0000256" key="5">
    <source>
        <dbReference type="NCBIfam" id="TIGR00112"/>
    </source>
</evidence>
<dbReference type="PIRSF" id="PIRSF000193">
    <property type="entry name" value="Pyrrol-5-carb_rd"/>
    <property type="match status" value="1"/>
</dbReference>
<keyword evidence="4" id="KW-0963">Cytoplasm</keyword>
<comment type="subcellular location">
    <subcellularLocation>
        <location evidence="4">Cytoplasm</location>
    </subcellularLocation>
</comment>
<comment type="pathway">
    <text evidence="4">Amino-acid biosynthesis; L-proline biosynthesis; L-proline from L-glutamate 5-semialdehyde: step 1/1.</text>
</comment>
<keyword evidence="2 4" id="KW-0521">NADP</keyword>
<comment type="function">
    <text evidence="4">Catalyzes the reduction of 1-pyrroline-5-carboxylate (PCA) to L-proline.</text>
</comment>
<dbReference type="HAMAP" id="MF_01925">
    <property type="entry name" value="P5C_reductase"/>
    <property type="match status" value="1"/>
</dbReference>
<dbReference type="GO" id="GO:0004735">
    <property type="term" value="F:pyrroline-5-carboxylate reductase activity"/>
    <property type="evidence" value="ECO:0007669"/>
    <property type="project" value="UniProtKB-EC"/>
</dbReference>
<comment type="caution">
    <text evidence="8">The sequence shown here is derived from an EMBL/GenBank/DDBJ whole genome shotgun (WGS) entry which is preliminary data.</text>
</comment>
<dbReference type="InterPro" id="IPR008927">
    <property type="entry name" value="6-PGluconate_DH-like_C_sf"/>
</dbReference>
<evidence type="ECO:0000256" key="2">
    <source>
        <dbReference type="ARBA" id="ARBA00022857"/>
    </source>
</evidence>
<comment type="catalytic activity">
    <reaction evidence="4">
        <text>L-proline + NAD(+) = (S)-1-pyrroline-5-carboxylate + NADH + 2 H(+)</text>
        <dbReference type="Rhea" id="RHEA:14105"/>
        <dbReference type="ChEBI" id="CHEBI:15378"/>
        <dbReference type="ChEBI" id="CHEBI:17388"/>
        <dbReference type="ChEBI" id="CHEBI:57540"/>
        <dbReference type="ChEBI" id="CHEBI:57945"/>
        <dbReference type="ChEBI" id="CHEBI:60039"/>
        <dbReference type="EC" id="1.5.1.2"/>
    </reaction>
</comment>
<reference evidence="8 9" key="1">
    <citation type="submission" date="2023-04" db="EMBL/GenBank/DDBJ databases">
        <title>The genome sequence of Polyangium sorediatum DSM14670.</title>
        <authorList>
            <person name="Zhang X."/>
        </authorList>
    </citation>
    <scope>NUCLEOTIDE SEQUENCE [LARGE SCALE GENOMIC DNA]</scope>
    <source>
        <strain evidence="8 9">DSM 14670</strain>
    </source>
</reference>
<keyword evidence="4" id="KW-0641">Proline biosynthesis</keyword>
<dbReference type="SUPFAM" id="SSF51735">
    <property type="entry name" value="NAD(P)-binding Rossmann-fold domains"/>
    <property type="match status" value="1"/>
</dbReference>
<keyword evidence="9" id="KW-1185">Reference proteome</keyword>
<dbReference type="EC" id="1.5.1.2" evidence="4 5"/>
<dbReference type="PANTHER" id="PTHR11645:SF0">
    <property type="entry name" value="PYRROLINE-5-CARBOXYLATE REDUCTASE 3"/>
    <property type="match status" value="1"/>
</dbReference>
<dbReference type="InterPro" id="IPR028939">
    <property type="entry name" value="P5C_Rdtase_cat_N"/>
</dbReference>
<organism evidence="8 9">
    <name type="scientific">Polyangium sorediatum</name>
    <dbReference type="NCBI Taxonomy" id="889274"/>
    <lineage>
        <taxon>Bacteria</taxon>
        <taxon>Pseudomonadati</taxon>
        <taxon>Myxococcota</taxon>
        <taxon>Polyangia</taxon>
        <taxon>Polyangiales</taxon>
        <taxon>Polyangiaceae</taxon>
        <taxon>Polyangium</taxon>
    </lineage>
</organism>
<dbReference type="InterPro" id="IPR029036">
    <property type="entry name" value="P5CR_dimer"/>
</dbReference>
<comment type="similarity">
    <text evidence="1 4">Belongs to the pyrroline-5-carboxylate reductase family.</text>
</comment>
<dbReference type="Pfam" id="PF03807">
    <property type="entry name" value="F420_oxidored"/>
    <property type="match status" value="1"/>
</dbReference>